<evidence type="ECO:0000256" key="1">
    <source>
        <dbReference type="SAM" id="Phobius"/>
    </source>
</evidence>
<name>A0ABD3PDP6_9STRA</name>
<keyword evidence="3" id="KW-1185">Reference proteome</keyword>
<proteinExistence type="predicted"/>
<gene>
    <name evidence="2" type="ORF">ACHAW5_011223</name>
</gene>
<dbReference type="Proteomes" id="UP001530315">
    <property type="component" value="Unassembled WGS sequence"/>
</dbReference>
<accession>A0ABD3PDP6</accession>
<protein>
    <submittedName>
        <fullName evidence="2">Uncharacterized protein</fullName>
    </submittedName>
</protein>
<dbReference type="EMBL" id="JALLAZ020000866">
    <property type="protein sequence ID" value="KAL3785854.1"/>
    <property type="molecule type" value="Genomic_DNA"/>
</dbReference>
<feature type="transmembrane region" description="Helical" evidence="1">
    <location>
        <begin position="51"/>
        <end position="73"/>
    </location>
</feature>
<evidence type="ECO:0000313" key="3">
    <source>
        <dbReference type="Proteomes" id="UP001530315"/>
    </source>
</evidence>
<evidence type="ECO:0000313" key="2">
    <source>
        <dbReference type="EMBL" id="KAL3785854.1"/>
    </source>
</evidence>
<keyword evidence="1" id="KW-1133">Transmembrane helix</keyword>
<organism evidence="2 3">
    <name type="scientific">Stephanodiscus triporus</name>
    <dbReference type="NCBI Taxonomy" id="2934178"/>
    <lineage>
        <taxon>Eukaryota</taxon>
        <taxon>Sar</taxon>
        <taxon>Stramenopiles</taxon>
        <taxon>Ochrophyta</taxon>
        <taxon>Bacillariophyta</taxon>
        <taxon>Coscinodiscophyceae</taxon>
        <taxon>Thalassiosirophycidae</taxon>
        <taxon>Stephanodiscales</taxon>
        <taxon>Stephanodiscaceae</taxon>
        <taxon>Stephanodiscus</taxon>
    </lineage>
</organism>
<sequence length="251" mass="27813">MVLQTHAMVAAMAFHAMGNAFLLHKALFPLLEEDSSAMAHMDPSVIIGTPFPLRQLCTFVALSMAWNVLVVLITMTIELKSHPGDRNLGMLETMYIVGLYTIIIHFIFVLCGVHPAVFPLHTLMSALYVACNMLQPVLLFMPDQQKHVYRDGSIAKGSMLKLKELNNYIFGPPIEQPQKEHTLNQRDLNRTRCIHQYSAYGTIVGMVIFAILRVLDHGIQIQRYPCPIIIGATYGSCLGVALGAMSAALSC</sequence>
<comment type="caution">
    <text evidence="2">The sequence shown here is derived from an EMBL/GenBank/DDBJ whole genome shotgun (WGS) entry which is preliminary data.</text>
</comment>
<feature type="transmembrane region" description="Helical" evidence="1">
    <location>
        <begin position="123"/>
        <end position="141"/>
    </location>
</feature>
<keyword evidence="1" id="KW-0472">Membrane</keyword>
<feature type="transmembrane region" description="Helical" evidence="1">
    <location>
        <begin position="227"/>
        <end position="249"/>
    </location>
</feature>
<feature type="transmembrane region" description="Helical" evidence="1">
    <location>
        <begin position="197"/>
        <end position="215"/>
    </location>
</feature>
<dbReference type="AlphaFoldDB" id="A0ABD3PDP6"/>
<feature type="transmembrane region" description="Helical" evidence="1">
    <location>
        <begin position="94"/>
        <end position="117"/>
    </location>
</feature>
<keyword evidence="1" id="KW-0812">Transmembrane</keyword>
<reference evidence="2 3" key="1">
    <citation type="submission" date="2024-10" db="EMBL/GenBank/DDBJ databases">
        <title>Updated reference genomes for cyclostephanoid diatoms.</title>
        <authorList>
            <person name="Roberts W.R."/>
            <person name="Alverson A.J."/>
        </authorList>
    </citation>
    <scope>NUCLEOTIDE SEQUENCE [LARGE SCALE GENOMIC DNA]</scope>
    <source>
        <strain evidence="2 3">AJA276-08</strain>
    </source>
</reference>